<dbReference type="SMART" id="SM00331">
    <property type="entry name" value="PP2C_SIG"/>
    <property type="match status" value="1"/>
</dbReference>
<dbReference type="PANTHER" id="PTHR43156">
    <property type="entry name" value="STAGE II SPORULATION PROTEIN E-RELATED"/>
    <property type="match status" value="1"/>
</dbReference>
<accession>A0A4S8QDV2</accession>
<dbReference type="InterPro" id="IPR013656">
    <property type="entry name" value="PAS_4"/>
</dbReference>
<protein>
    <submittedName>
        <fullName evidence="4">PAS domain-containing protein</fullName>
    </submittedName>
</protein>
<evidence type="ECO:0000313" key="5">
    <source>
        <dbReference type="Proteomes" id="UP000308760"/>
    </source>
</evidence>
<dbReference type="InterPro" id="IPR052016">
    <property type="entry name" value="Bact_Sigma-Reg"/>
</dbReference>
<evidence type="ECO:0000259" key="3">
    <source>
        <dbReference type="PROSITE" id="PS51746"/>
    </source>
</evidence>
<dbReference type="SUPFAM" id="SSF81606">
    <property type="entry name" value="PP2C-like"/>
    <property type="match status" value="1"/>
</dbReference>
<dbReference type="Gene3D" id="3.60.40.10">
    <property type="entry name" value="PPM-type phosphatase domain"/>
    <property type="match status" value="1"/>
</dbReference>
<dbReference type="CDD" id="cd00130">
    <property type="entry name" value="PAS"/>
    <property type="match status" value="1"/>
</dbReference>
<dbReference type="PROSITE" id="PS51746">
    <property type="entry name" value="PPM_2"/>
    <property type="match status" value="1"/>
</dbReference>
<dbReference type="SUPFAM" id="SSF55785">
    <property type="entry name" value="PYP-like sensor domain (PAS domain)"/>
    <property type="match status" value="1"/>
</dbReference>
<evidence type="ECO:0000256" key="1">
    <source>
        <dbReference type="ARBA" id="ARBA00022801"/>
    </source>
</evidence>
<dbReference type="PANTHER" id="PTHR43156:SF2">
    <property type="entry name" value="STAGE II SPORULATION PROTEIN E"/>
    <property type="match status" value="1"/>
</dbReference>
<dbReference type="InterPro" id="IPR001932">
    <property type="entry name" value="PPM-type_phosphatase-like_dom"/>
</dbReference>
<dbReference type="InterPro" id="IPR000014">
    <property type="entry name" value="PAS"/>
</dbReference>
<dbReference type="InterPro" id="IPR035965">
    <property type="entry name" value="PAS-like_dom_sf"/>
</dbReference>
<dbReference type="GO" id="GO:0016791">
    <property type="term" value="F:phosphatase activity"/>
    <property type="evidence" value="ECO:0007669"/>
    <property type="project" value="TreeGrafter"/>
</dbReference>
<reference evidence="5" key="1">
    <citation type="submission" date="2019-04" db="EMBL/GenBank/DDBJ databases">
        <title>Nocardioides xinjiangensis sp. nov.</title>
        <authorList>
            <person name="Liu S."/>
        </authorList>
    </citation>
    <scope>NUCLEOTIDE SEQUENCE [LARGE SCALE GENOMIC DNA]</scope>
    <source>
        <strain evidence="5">18</strain>
    </source>
</reference>
<comment type="caution">
    <text evidence="4">The sequence shown here is derived from an EMBL/GenBank/DDBJ whole genome shotgun (WGS) entry which is preliminary data.</text>
</comment>
<dbReference type="PROSITE" id="PS50112">
    <property type="entry name" value="PAS"/>
    <property type="match status" value="1"/>
</dbReference>
<proteinExistence type="predicted"/>
<dbReference type="Proteomes" id="UP000308760">
    <property type="component" value="Unassembled WGS sequence"/>
</dbReference>
<organism evidence="4 5">
    <name type="scientific">Glycomyces buryatensis</name>
    <dbReference type="NCBI Taxonomy" id="2570927"/>
    <lineage>
        <taxon>Bacteria</taxon>
        <taxon>Bacillati</taxon>
        <taxon>Actinomycetota</taxon>
        <taxon>Actinomycetes</taxon>
        <taxon>Glycomycetales</taxon>
        <taxon>Glycomycetaceae</taxon>
        <taxon>Glycomyces</taxon>
    </lineage>
</organism>
<dbReference type="Pfam" id="PF08448">
    <property type="entry name" value="PAS_4"/>
    <property type="match status" value="1"/>
</dbReference>
<feature type="domain" description="PAS" evidence="2">
    <location>
        <begin position="1"/>
        <end position="68"/>
    </location>
</feature>
<keyword evidence="5" id="KW-1185">Reference proteome</keyword>
<name>A0A4S8QDV2_9ACTN</name>
<dbReference type="InterPro" id="IPR036457">
    <property type="entry name" value="PPM-type-like_dom_sf"/>
</dbReference>
<dbReference type="EMBL" id="STGY01000017">
    <property type="protein sequence ID" value="THV42743.1"/>
    <property type="molecule type" value="Genomic_DNA"/>
</dbReference>
<dbReference type="Gene3D" id="3.30.450.20">
    <property type="entry name" value="PAS domain"/>
    <property type="match status" value="1"/>
</dbReference>
<keyword evidence="1" id="KW-0378">Hydrolase</keyword>
<evidence type="ECO:0000313" key="4">
    <source>
        <dbReference type="EMBL" id="THV42743.1"/>
    </source>
</evidence>
<dbReference type="OrthoDB" id="118142at2"/>
<feature type="domain" description="PPM-type phosphatase" evidence="3">
    <location>
        <begin position="188"/>
        <end position="400"/>
    </location>
</feature>
<evidence type="ECO:0000259" key="2">
    <source>
        <dbReference type="PROSITE" id="PS50112"/>
    </source>
</evidence>
<reference evidence="4 5" key="2">
    <citation type="submission" date="2019-05" db="EMBL/GenBank/DDBJ databases">
        <title>Glycomyces buryatensis sp. nov.</title>
        <authorList>
            <person name="Nikitina E."/>
        </authorList>
    </citation>
    <scope>NUCLEOTIDE SEQUENCE [LARGE SCALE GENOMIC DNA]</scope>
    <source>
        <strain evidence="4 5">18</strain>
    </source>
</reference>
<sequence>MPSPCIVIAPDLMIVEANRAYLEATGRTREELIGRDLFDAFPENAFDPSADGGMRKVKASVSRVLATGKQDSLILKYDIPVAGQPGEFEERWWSPVFTPIIGSDGSVEWIFIRSDDVTAFVRSSALSQQLPAGELSGRIALEAELYDRARELHDLNEELQQANLRERQVAVTLQEAMLLTPDLEKHPDVAVRYLPAIETLNVCGDWYDLVDLSGDRFSVGVGDVVGHGLEAAAVMGMLRSVLNAAIRALERPAHALEVLSLYARSMEGALNTTAVKAMVDPSNGLIIYSNSGHPPPALVHPDGECELLDQHVDPPLGARPQHVPCSQAGHAYTSGDTLVLYTDGLIERRSEDIDVGLNRLCEALSRHCTRSPRQLADAVLDELGVAGGGSDDISLIIVRL</sequence>
<gene>
    <name evidence="4" type="ORF">FAB82_04665</name>
</gene>
<dbReference type="Pfam" id="PF07228">
    <property type="entry name" value="SpoIIE"/>
    <property type="match status" value="1"/>
</dbReference>
<dbReference type="AlphaFoldDB" id="A0A4S8QDV2"/>